<gene>
    <name evidence="1" type="ORF">Klosneuvirus_1_248</name>
</gene>
<sequence length="158" mass="18710">MSINDILVECGKIIERKKKLEVPIPTFTFNPDAAEFRPTFSMPEQEPESEPEFDPVCIDNNNIEYDKFDDCLKEFDKIKNFHFQDETVDDIVDQFIQSNKTDTLTIHNLRRYKGDQETKIEFWKNMKTDDAKVNVKLLEDSIIEIEYAIKFVEKYITI</sequence>
<reference evidence="1" key="1">
    <citation type="journal article" date="2017" name="Science">
        <title>Giant viruses with an expanded complement of translation system components.</title>
        <authorList>
            <person name="Schulz F."/>
            <person name="Yutin N."/>
            <person name="Ivanova N.N."/>
            <person name="Ortega D.R."/>
            <person name="Lee T.K."/>
            <person name="Vierheilig J."/>
            <person name="Daims H."/>
            <person name="Horn M."/>
            <person name="Wagner M."/>
            <person name="Jensen G.J."/>
            <person name="Kyrpides N.C."/>
            <person name="Koonin E.V."/>
            <person name="Woyke T."/>
        </authorList>
    </citation>
    <scope>NUCLEOTIDE SEQUENCE</scope>
    <source>
        <strain evidence="1">KNV1</strain>
    </source>
</reference>
<accession>A0A1V0SI97</accession>
<evidence type="ECO:0000313" key="1">
    <source>
        <dbReference type="EMBL" id="ARF11391.1"/>
    </source>
</evidence>
<proteinExistence type="predicted"/>
<organism evidence="1">
    <name type="scientific">Klosneuvirus KNV1</name>
    <dbReference type="NCBI Taxonomy" id="1977640"/>
    <lineage>
        <taxon>Viruses</taxon>
        <taxon>Varidnaviria</taxon>
        <taxon>Bamfordvirae</taxon>
        <taxon>Nucleocytoviricota</taxon>
        <taxon>Megaviricetes</taxon>
        <taxon>Imitervirales</taxon>
        <taxon>Mimiviridae</taxon>
        <taxon>Klosneuvirinae</taxon>
        <taxon>Klosneuvirus</taxon>
    </lineage>
</organism>
<protein>
    <submittedName>
        <fullName evidence="1">Uncharacterized protein</fullName>
    </submittedName>
</protein>
<dbReference type="EMBL" id="KY684108">
    <property type="protein sequence ID" value="ARF11391.1"/>
    <property type="molecule type" value="Genomic_DNA"/>
</dbReference>
<name>A0A1V0SI97_9VIRU</name>